<dbReference type="CDD" id="cd06225">
    <property type="entry name" value="HAMP"/>
    <property type="match status" value="1"/>
</dbReference>
<sequence length="387" mass="43839">MENFQLDPALMERIRRGQMVEGRDEIGRLPVTWVILPHKRDGVDGAWVLFSPIEGLNRALRQIRFSLILAAIAALIISLLIGRGFAKRMSDRIRGLRRATERIRRGRYDVESPPFRVRSRVRRDELDELAVDFHAMAEELSRSRAELARFEERRRQFISDVSHELRTPLTSIRGLLEGLRTGVVEDGEKERIYSLMEKETLRLIRLINELLDLERIRAGKVELKKEWHQVEDLFEIVTEQMQPLASKKGIRLTSRGATGIRVYGDYDRLLQILVNLVQNGIQFTEEGEVRLTAASAKGFTILRVEDTGAGMSPEELEKIWDRFFKADPSRARRGNETGLGLSIVKRLTEAHGGTAEVKSSPGDGSSFTLKLPVPNPKGTGPTTDLPG</sequence>
<keyword evidence="5" id="KW-0597">Phosphoprotein</keyword>
<dbReference type="RefSeq" id="WP_188646463.1">
    <property type="nucleotide sequence ID" value="NZ_BMHQ01000002.1"/>
</dbReference>
<organism evidence="16 17">
    <name type="scientific">Marinithermofilum abyssi</name>
    <dbReference type="NCBI Taxonomy" id="1571185"/>
    <lineage>
        <taxon>Bacteria</taxon>
        <taxon>Bacillati</taxon>
        <taxon>Bacillota</taxon>
        <taxon>Bacilli</taxon>
        <taxon>Bacillales</taxon>
        <taxon>Thermoactinomycetaceae</taxon>
        <taxon>Marinithermofilum</taxon>
    </lineage>
</organism>
<evidence type="ECO:0000256" key="3">
    <source>
        <dbReference type="ARBA" id="ARBA00012438"/>
    </source>
</evidence>
<feature type="region of interest" description="Disordered" evidence="12">
    <location>
        <begin position="352"/>
        <end position="387"/>
    </location>
</feature>
<accession>A0A8J2VEB3</accession>
<comment type="catalytic activity">
    <reaction evidence="1">
        <text>ATP + protein L-histidine = ADP + protein N-phospho-L-histidine.</text>
        <dbReference type="EC" id="2.7.13.3"/>
    </reaction>
</comment>
<dbReference type="PRINTS" id="PR00344">
    <property type="entry name" value="BCTRLSENSOR"/>
</dbReference>
<evidence type="ECO:0000256" key="10">
    <source>
        <dbReference type="ARBA" id="ARBA00023012"/>
    </source>
</evidence>
<dbReference type="PROSITE" id="PS50885">
    <property type="entry name" value="HAMP"/>
    <property type="match status" value="1"/>
</dbReference>
<evidence type="ECO:0000256" key="12">
    <source>
        <dbReference type="SAM" id="MobiDB-lite"/>
    </source>
</evidence>
<evidence type="ECO:0000256" key="1">
    <source>
        <dbReference type="ARBA" id="ARBA00000085"/>
    </source>
</evidence>
<dbReference type="Proteomes" id="UP000625210">
    <property type="component" value="Unassembled WGS sequence"/>
</dbReference>
<dbReference type="AlphaFoldDB" id="A0A8J2VEB3"/>
<dbReference type="Gene3D" id="6.10.340.10">
    <property type="match status" value="1"/>
</dbReference>
<evidence type="ECO:0000256" key="6">
    <source>
        <dbReference type="ARBA" id="ARBA00022679"/>
    </source>
</evidence>
<dbReference type="EMBL" id="BMHQ01000002">
    <property type="protein sequence ID" value="GGE07844.1"/>
    <property type="molecule type" value="Genomic_DNA"/>
</dbReference>
<comment type="caution">
    <text evidence="16">The sequence shown here is derived from an EMBL/GenBank/DDBJ whole genome shotgun (WGS) entry which is preliminary data.</text>
</comment>
<dbReference type="SMART" id="SM00387">
    <property type="entry name" value="HATPase_c"/>
    <property type="match status" value="1"/>
</dbReference>
<dbReference type="GO" id="GO:0000155">
    <property type="term" value="F:phosphorelay sensor kinase activity"/>
    <property type="evidence" value="ECO:0007669"/>
    <property type="project" value="InterPro"/>
</dbReference>
<keyword evidence="7" id="KW-0547">Nucleotide-binding</keyword>
<evidence type="ECO:0000313" key="16">
    <source>
        <dbReference type="EMBL" id="GGE07844.1"/>
    </source>
</evidence>
<dbReference type="PANTHER" id="PTHR43711">
    <property type="entry name" value="TWO-COMPONENT HISTIDINE KINASE"/>
    <property type="match status" value="1"/>
</dbReference>
<evidence type="ECO:0000256" key="11">
    <source>
        <dbReference type="ARBA" id="ARBA00023136"/>
    </source>
</evidence>
<reference evidence="16" key="2">
    <citation type="submission" date="2020-09" db="EMBL/GenBank/DDBJ databases">
        <authorList>
            <person name="Sun Q."/>
            <person name="Zhou Y."/>
        </authorList>
    </citation>
    <scope>NUCLEOTIDE SEQUENCE</scope>
    <source>
        <strain evidence="16">CGMCC 1.15179</strain>
    </source>
</reference>
<dbReference type="GO" id="GO:0005886">
    <property type="term" value="C:plasma membrane"/>
    <property type="evidence" value="ECO:0007669"/>
    <property type="project" value="UniProtKB-SubCell"/>
</dbReference>
<evidence type="ECO:0000256" key="5">
    <source>
        <dbReference type="ARBA" id="ARBA00022553"/>
    </source>
</evidence>
<dbReference type="CDD" id="cd00082">
    <property type="entry name" value="HisKA"/>
    <property type="match status" value="1"/>
</dbReference>
<dbReference type="SUPFAM" id="SSF47384">
    <property type="entry name" value="Homodimeric domain of signal transducing histidine kinase"/>
    <property type="match status" value="1"/>
</dbReference>
<evidence type="ECO:0000256" key="4">
    <source>
        <dbReference type="ARBA" id="ARBA00022475"/>
    </source>
</evidence>
<evidence type="ECO:0000259" key="15">
    <source>
        <dbReference type="PROSITE" id="PS50885"/>
    </source>
</evidence>
<evidence type="ECO:0000256" key="2">
    <source>
        <dbReference type="ARBA" id="ARBA00004651"/>
    </source>
</evidence>
<keyword evidence="13" id="KW-0812">Transmembrane</keyword>
<keyword evidence="13" id="KW-1133">Transmembrane helix</keyword>
<dbReference type="EC" id="2.7.13.3" evidence="3"/>
<dbReference type="Gene3D" id="1.10.287.130">
    <property type="match status" value="1"/>
</dbReference>
<dbReference type="InterPro" id="IPR003661">
    <property type="entry name" value="HisK_dim/P_dom"/>
</dbReference>
<dbReference type="InterPro" id="IPR050736">
    <property type="entry name" value="Sensor_HK_Regulatory"/>
</dbReference>
<dbReference type="PROSITE" id="PS50109">
    <property type="entry name" value="HIS_KIN"/>
    <property type="match status" value="1"/>
</dbReference>
<dbReference type="SMART" id="SM00304">
    <property type="entry name" value="HAMP"/>
    <property type="match status" value="1"/>
</dbReference>
<dbReference type="SMART" id="SM00388">
    <property type="entry name" value="HisKA"/>
    <property type="match status" value="1"/>
</dbReference>
<dbReference type="InterPro" id="IPR036890">
    <property type="entry name" value="HATPase_C_sf"/>
</dbReference>
<keyword evidence="6" id="KW-0808">Transferase</keyword>
<keyword evidence="4" id="KW-1003">Cell membrane</keyword>
<feature type="transmembrane region" description="Helical" evidence="13">
    <location>
        <begin position="65"/>
        <end position="86"/>
    </location>
</feature>
<dbReference type="InterPro" id="IPR005467">
    <property type="entry name" value="His_kinase_dom"/>
</dbReference>
<feature type="domain" description="HAMP" evidence="15">
    <location>
        <begin position="87"/>
        <end position="145"/>
    </location>
</feature>
<evidence type="ECO:0000256" key="7">
    <source>
        <dbReference type="ARBA" id="ARBA00022741"/>
    </source>
</evidence>
<dbReference type="InterPro" id="IPR036097">
    <property type="entry name" value="HisK_dim/P_sf"/>
</dbReference>
<keyword evidence="9" id="KW-0067">ATP-binding</keyword>
<dbReference type="SUPFAM" id="SSF55874">
    <property type="entry name" value="ATPase domain of HSP90 chaperone/DNA topoisomerase II/histidine kinase"/>
    <property type="match status" value="1"/>
</dbReference>
<dbReference type="Pfam" id="PF00672">
    <property type="entry name" value="HAMP"/>
    <property type="match status" value="1"/>
</dbReference>
<keyword evidence="10" id="KW-0902">Two-component regulatory system</keyword>
<dbReference type="InterPro" id="IPR004358">
    <property type="entry name" value="Sig_transdc_His_kin-like_C"/>
</dbReference>
<keyword evidence="17" id="KW-1185">Reference proteome</keyword>
<dbReference type="InterPro" id="IPR003594">
    <property type="entry name" value="HATPase_dom"/>
</dbReference>
<evidence type="ECO:0000256" key="8">
    <source>
        <dbReference type="ARBA" id="ARBA00022777"/>
    </source>
</evidence>
<dbReference type="FunFam" id="3.30.565.10:FF:000006">
    <property type="entry name" value="Sensor histidine kinase WalK"/>
    <property type="match status" value="1"/>
</dbReference>
<dbReference type="InterPro" id="IPR003660">
    <property type="entry name" value="HAMP_dom"/>
</dbReference>
<evidence type="ECO:0000256" key="9">
    <source>
        <dbReference type="ARBA" id="ARBA00022840"/>
    </source>
</evidence>
<dbReference type="Pfam" id="PF00512">
    <property type="entry name" value="HisKA"/>
    <property type="match status" value="1"/>
</dbReference>
<protein>
    <recommendedName>
        <fullName evidence="3">histidine kinase</fullName>
        <ecNumber evidence="3">2.7.13.3</ecNumber>
    </recommendedName>
</protein>
<gene>
    <name evidence="16" type="primary">yclK</name>
    <name evidence="16" type="ORF">GCM10011571_06370</name>
</gene>
<comment type="subcellular location">
    <subcellularLocation>
        <location evidence="2">Cell membrane</location>
        <topology evidence="2">Multi-pass membrane protein</topology>
    </subcellularLocation>
</comment>
<dbReference type="PANTHER" id="PTHR43711:SF1">
    <property type="entry name" value="HISTIDINE KINASE 1"/>
    <property type="match status" value="1"/>
</dbReference>
<feature type="domain" description="Histidine kinase" evidence="14">
    <location>
        <begin position="160"/>
        <end position="375"/>
    </location>
</feature>
<dbReference type="FunFam" id="1.10.287.130:FF:000001">
    <property type="entry name" value="Two-component sensor histidine kinase"/>
    <property type="match status" value="1"/>
</dbReference>
<proteinExistence type="predicted"/>
<evidence type="ECO:0000313" key="17">
    <source>
        <dbReference type="Proteomes" id="UP000625210"/>
    </source>
</evidence>
<reference evidence="16" key="1">
    <citation type="journal article" date="2014" name="Int. J. Syst. Evol. Microbiol.">
        <title>Complete genome sequence of Corynebacterium casei LMG S-19264T (=DSM 44701T), isolated from a smear-ripened cheese.</title>
        <authorList>
            <consortium name="US DOE Joint Genome Institute (JGI-PGF)"/>
            <person name="Walter F."/>
            <person name="Albersmeier A."/>
            <person name="Kalinowski J."/>
            <person name="Ruckert C."/>
        </authorList>
    </citation>
    <scope>NUCLEOTIDE SEQUENCE</scope>
    <source>
        <strain evidence="16">CGMCC 1.15179</strain>
    </source>
</reference>
<evidence type="ECO:0000256" key="13">
    <source>
        <dbReference type="SAM" id="Phobius"/>
    </source>
</evidence>
<dbReference type="GO" id="GO:0005524">
    <property type="term" value="F:ATP binding"/>
    <property type="evidence" value="ECO:0007669"/>
    <property type="project" value="UniProtKB-KW"/>
</dbReference>
<keyword evidence="11 13" id="KW-0472">Membrane</keyword>
<evidence type="ECO:0000259" key="14">
    <source>
        <dbReference type="PROSITE" id="PS50109"/>
    </source>
</evidence>
<name>A0A8J2VEB3_9BACL</name>
<dbReference type="Gene3D" id="3.30.565.10">
    <property type="entry name" value="Histidine kinase-like ATPase, C-terminal domain"/>
    <property type="match status" value="1"/>
</dbReference>
<dbReference type="Pfam" id="PF02518">
    <property type="entry name" value="HATPase_c"/>
    <property type="match status" value="1"/>
</dbReference>
<keyword evidence="8 16" id="KW-0418">Kinase</keyword>